<organism evidence="2 3">
    <name type="scientific">Leptolyngbya subtilissima DQ-A4</name>
    <dbReference type="NCBI Taxonomy" id="2933933"/>
    <lineage>
        <taxon>Bacteria</taxon>
        <taxon>Bacillati</taxon>
        <taxon>Cyanobacteriota</taxon>
        <taxon>Cyanophyceae</taxon>
        <taxon>Leptolyngbyales</taxon>
        <taxon>Leptolyngbyaceae</taxon>
        <taxon>Leptolyngbya group</taxon>
        <taxon>Leptolyngbya</taxon>
    </lineage>
</organism>
<evidence type="ECO:0000256" key="1">
    <source>
        <dbReference type="SAM" id="MobiDB-lite"/>
    </source>
</evidence>
<protein>
    <submittedName>
        <fullName evidence="2">Uncharacterized protein</fullName>
    </submittedName>
</protein>
<reference evidence="2 3" key="1">
    <citation type="submission" date="2022-04" db="EMBL/GenBank/DDBJ databases">
        <title>Positive selection, recombination, and allopatry shape intraspecific diversity of widespread and dominant cyanobacteria.</title>
        <authorList>
            <person name="Wei J."/>
            <person name="Shu W."/>
            <person name="Hu C."/>
        </authorList>
    </citation>
    <scope>NUCLEOTIDE SEQUENCE [LARGE SCALE GENOMIC DNA]</scope>
    <source>
        <strain evidence="2 3">DQ-A4</strain>
    </source>
</reference>
<feature type="region of interest" description="Disordered" evidence="1">
    <location>
        <begin position="1"/>
        <end position="45"/>
    </location>
</feature>
<comment type="caution">
    <text evidence="2">The sequence shown here is derived from an EMBL/GenBank/DDBJ whole genome shotgun (WGS) entry which is preliminary data.</text>
</comment>
<evidence type="ECO:0000313" key="3">
    <source>
        <dbReference type="Proteomes" id="UP001482513"/>
    </source>
</evidence>
<dbReference type="RefSeq" id="WP_190524003.1">
    <property type="nucleotide sequence ID" value="NZ_JAMPKX010000001.1"/>
</dbReference>
<sequence>MTDKQHKSYAEKNEERITEFVDNINEKGEKKQEAKKKEAESEVAE</sequence>
<evidence type="ECO:0000313" key="2">
    <source>
        <dbReference type="EMBL" id="MEP0945990.1"/>
    </source>
</evidence>
<gene>
    <name evidence="2" type="ORF">NC992_03805</name>
</gene>
<dbReference type="EMBL" id="JAMPKX010000001">
    <property type="protein sequence ID" value="MEP0945990.1"/>
    <property type="molecule type" value="Genomic_DNA"/>
</dbReference>
<accession>A0ABV0JZN5</accession>
<proteinExistence type="predicted"/>
<dbReference type="Proteomes" id="UP001482513">
    <property type="component" value="Unassembled WGS sequence"/>
</dbReference>
<name>A0ABV0JZN5_9CYAN</name>
<keyword evidence="3" id="KW-1185">Reference proteome</keyword>